<keyword evidence="9" id="KW-1185">Reference proteome</keyword>
<sequence length="246" mass="28078">MKIIVNFINLEKDDERCKRMQAQLENIGFPVERFSAVWWNDLTPAAQENLFSSSKNALQYYKPLANGEKGCYASHIHVWRKLLASDAQAMVVLEDDVRLHTDFSEVIHGIARIGQPWDMIKLVGRSQEKVRAQRPLVAGHGLIQYARVPSLTAAYVISRAGAEKLLRTRVPFGRPVDVDLRFWFENDLHVFGVLPAAVSLDDTSEISSIWQQRSGLTLPQRWRKFCMKLQLAWGNARARQPQLPLS</sequence>
<keyword evidence="6" id="KW-0448">Lipopolysaccharide biosynthesis</keyword>
<comment type="pathway">
    <text evidence="1">Bacterial outer membrane biogenesis; lipooligosaccharide biosynthesis.</text>
</comment>
<dbReference type="InterPro" id="IPR002654">
    <property type="entry name" value="Glyco_trans_25"/>
</dbReference>
<evidence type="ECO:0000256" key="3">
    <source>
        <dbReference type="ARBA" id="ARBA00006721"/>
    </source>
</evidence>
<organism evidence="8 9">
    <name type="scientific">Comamonas nitrativorans</name>
    <dbReference type="NCBI Taxonomy" id="108437"/>
    <lineage>
        <taxon>Bacteria</taxon>
        <taxon>Pseudomonadati</taxon>
        <taxon>Pseudomonadota</taxon>
        <taxon>Betaproteobacteria</taxon>
        <taxon>Burkholderiales</taxon>
        <taxon>Comamonadaceae</taxon>
        <taxon>Comamonas</taxon>
    </lineage>
</organism>
<accession>A0ABV9GYX1</accession>
<dbReference type="EMBL" id="JBHSEW010000013">
    <property type="protein sequence ID" value="MFC4623252.1"/>
    <property type="molecule type" value="Genomic_DNA"/>
</dbReference>
<keyword evidence="4" id="KW-0328">Glycosyltransferase</keyword>
<dbReference type="InterPro" id="IPR050757">
    <property type="entry name" value="Collagen_mod_GT25"/>
</dbReference>
<evidence type="ECO:0000256" key="1">
    <source>
        <dbReference type="ARBA" id="ARBA00005068"/>
    </source>
</evidence>
<evidence type="ECO:0000256" key="4">
    <source>
        <dbReference type="ARBA" id="ARBA00022676"/>
    </source>
</evidence>
<evidence type="ECO:0000256" key="5">
    <source>
        <dbReference type="ARBA" id="ARBA00022679"/>
    </source>
</evidence>
<proteinExistence type="inferred from homology"/>
<dbReference type="RefSeq" id="WP_377727415.1">
    <property type="nucleotide sequence ID" value="NZ_JBHSEW010000013.1"/>
</dbReference>
<evidence type="ECO:0000256" key="6">
    <source>
        <dbReference type="ARBA" id="ARBA00022985"/>
    </source>
</evidence>
<evidence type="ECO:0000313" key="9">
    <source>
        <dbReference type="Proteomes" id="UP001595967"/>
    </source>
</evidence>
<evidence type="ECO:0000256" key="2">
    <source>
        <dbReference type="ARBA" id="ARBA00005222"/>
    </source>
</evidence>
<comment type="pathway">
    <text evidence="2">Glycan metabolism; lacto-N-neotetraose biosynthesis.</text>
</comment>
<comment type="caution">
    <text evidence="8">The sequence shown here is derived from an EMBL/GenBank/DDBJ whole genome shotgun (WGS) entry which is preliminary data.</text>
</comment>
<reference evidence="9" key="1">
    <citation type="journal article" date="2019" name="Int. J. Syst. Evol. Microbiol.">
        <title>The Global Catalogue of Microorganisms (GCM) 10K type strain sequencing project: providing services to taxonomists for standard genome sequencing and annotation.</title>
        <authorList>
            <consortium name="The Broad Institute Genomics Platform"/>
            <consortium name="The Broad Institute Genome Sequencing Center for Infectious Disease"/>
            <person name="Wu L."/>
            <person name="Ma J."/>
        </authorList>
    </citation>
    <scope>NUCLEOTIDE SEQUENCE [LARGE SCALE GENOMIC DNA]</scope>
    <source>
        <strain evidence="9">JCM 11650</strain>
    </source>
</reference>
<protein>
    <submittedName>
        <fullName evidence="8">Glycosyltransferase family 25 protein</fullName>
    </submittedName>
</protein>
<gene>
    <name evidence="8" type="ORF">ACFO3A_13660</name>
</gene>
<dbReference type="PANTHER" id="PTHR10730">
    <property type="entry name" value="PROCOLLAGEN-LYSINE,2-OXOGLUTARATE 5-DIOXYGENASE/GLYCOSYLTRANSFERASE 25 FAMILY MEMBER"/>
    <property type="match status" value="1"/>
</dbReference>
<evidence type="ECO:0000259" key="7">
    <source>
        <dbReference type="Pfam" id="PF01755"/>
    </source>
</evidence>
<comment type="similarity">
    <text evidence="3">Belongs to the glycosyltransferase 25 family.</text>
</comment>
<keyword evidence="5" id="KW-0808">Transferase</keyword>
<feature type="domain" description="Glycosyl transferase family 25" evidence="7">
    <location>
        <begin position="8"/>
        <end position="177"/>
    </location>
</feature>
<dbReference type="Pfam" id="PF01755">
    <property type="entry name" value="Glyco_transf_25"/>
    <property type="match status" value="1"/>
</dbReference>
<name>A0ABV9GYX1_9BURK</name>
<evidence type="ECO:0000313" key="8">
    <source>
        <dbReference type="EMBL" id="MFC4623252.1"/>
    </source>
</evidence>
<dbReference type="CDD" id="cd06532">
    <property type="entry name" value="Glyco_transf_25"/>
    <property type="match status" value="1"/>
</dbReference>
<dbReference type="PANTHER" id="PTHR10730:SF53">
    <property type="entry name" value="GLYCOSYLTRANSFERASE 25 FAMILY MEMBER"/>
    <property type="match status" value="1"/>
</dbReference>
<dbReference type="Proteomes" id="UP001595967">
    <property type="component" value="Unassembled WGS sequence"/>
</dbReference>